<feature type="compositionally biased region" description="Basic and acidic residues" evidence="1">
    <location>
        <begin position="172"/>
        <end position="191"/>
    </location>
</feature>
<accession>A0A6J4TGP3</accession>
<feature type="compositionally biased region" description="Basic residues" evidence="1">
    <location>
        <begin position="342"/>
        <end position="363"/>
    </location>
</feature>
<dbReference type="GO" id="GO:0004016">
    <property type="term" value="F:adenylate cyclase activity"/>
    <property type="evidence" value="ECO:0007669"/>
    <property type="project" value="UniProtKB-EC"/>
</dbReference>
<dbReference type="EMBL" id="CADCVR010000103">
    <property type="protein sequence ID" value="CAA9521642.1"/>
    <property type="molecule type" value="Genomic_DNA"/>
</dbReference>
<feature type="compositionally biased region" description="Basic and acidic residues" evidence="1">
    <location>
        <begin position="101"/>
        <end position="123"/>
    </location>
</feature>
<keyword evidence="2" id="KW-0456">Lyase</keyword>
<name>A0A6J4TGP3_9ACTN</name>
<protein>
    <submittedName>
        <fullName evidence="2">Adenylate cyclase</fullName>
        <ecNumber evidence="2">4.6.1.1</ecNumber>
    </submittedName>
</protein>
<feature type="compositionally biased region" description="Basic and acidic residues" evidence="1">
    <location>
        <begin position="282"/>
        <end position="293"/>
    </location>
</feature>
<feature type="compositionally biased region" description="Low complexity" evidence="1">
    <location>
        <begin position="305"/>
        <end position="317"/>
    </location>
</feature>
<dbReference type="AlphaFoldDB" id="A0A6J4TGP3"/>
<feature type="compositionally biased region" description="Gly residues" evidence="1">
    <location>
        <begin position="89"/>
        <end position="100"/>
    </location>
</feature>
<evidence type="ECO:0000256" key="1">
    <source>
        <dbReference type="SAM" id="MobiDB-lite"/>
    </source>
</evidence>
<feature type="compositionally biased region" description="Basic residues" evidence="1">
    <location>
        <begin position="1"/>
        <end position="17"/>
    </location>
</feature>
<feature type="non-terminal residue" evidence="2">
    <location>
        <position position="397"/>
    </location>
</feature>
<feature type="compositionally biased region" description="Basic and acidic residues" evidence="1">
    <location>
        <begin position="59"/>
        <end position="68"/>
    </location>
</feature>
<gene>
    <name evidence="2" type="ORF">AVDCRST_MAG53-3356</name>
</gene>
<feature type="compositionally biased region" description="Basic residues" evidence="1">
    <location>
        <begin position="294"/>
        <end position="304"/>
    </location>
</feature>
<dbReference type="EC" id="4.6.1.1" evidence="2"/>
<feature type="non-terminal residue" evidence="2">
    <location>
        <position position="1"/>
    </location>
</feature>
<reference evidence="2" key="1">
    <citation type="submission" date="2020-02" db="EMBL/GenBank/DDBJ databases">
        <authorList>
            <person name="Meier V. D."/>
        </authorList>
    </citation>
    <scope>NUCLEOTIDE SEQUENCE</scope>
    <source>
        <strain evidence="2">AVDCRST_MAG53</strain>
    </source>
</reference>
<sequence>ARPSAHHAGGRQPRGRHPRDAEALGAGRADSRRRRLGVVGGGGGARTDRRAAARSRALHRADPHRDGRGAAGLRLHRGSAAGHGRRADVGGGGEGDGSGGRADHADLRRDGVRRPDARADLRRGPAVPALRRRGARGRVPADRVPAAVPRLRPGTRADRRRRGPPVPPLRPRAADARGRPRPGDGRGDGGSRARAHAAGLADHGPRPPALPAALRRAGRHRPHGDGSRRHAARSGSPARGDRLRRPRGLHAADRGAGGGGGRRRRGALRRGGRAHAARGRARGQDDRRRGDGCRRRRRGPRRLGGRVPTAAPAASAAAHRRALRRDALPRRGLLRARGEPRRARRRALRRRGGRRHAPARRPLRPSPRVRADRRGAPEGLRGVDGALPGAAGRGRGL</sequence>
<feature type="compositionally biased region" description="Basic residues" evidence="1">
    <location>
        <begin position="261"/>
        <end position="281"/>
    </location>
</feature>
<proteinExistence type="predicted"/>
<organism evidence="2">
    <name type="scientific">uncultured Solirubrobacteraceae bacterium</name>
    <dbReference type="NCBI Taxonomy" id="1162706"/>
    <lineage>
        <taxon>Bacteria</taxon>
        <taxon>Bacillati</taxon>
        <taxon>Actinomycetota</taxon>
        <taxon>Thermoleophilia</taxon>
        <taxon>Solirubrobacterales</taxon>
        <taxon>Solirubrobacteraceae</taxon>
        <taxon>environmental samples</taxon>
    </lineage>
</organism>
<evidence type="ECO:0000313" key="2">
    <source>
        <dbReference type="EMBL" id="CAA9521642.1"/>
    </source>
</evidence>
<feature type="region of interest" description="Disordered" evidence="1">
    <location>
        <begin position="1"/>
        <end position="397"/>
    </location>
</feature>